<dbReference type="GO" id="GO:0008234">
    <property type="term" value="F:cysteine-type peptidase activity"/>
    <property type="evidence" value="ECO:0007669"/>
    <property type="project" value="InterPro"/>
</dbReference>
<dbReference type="InterPro" id="IPR001769">
    <property type="entry name" value="Gingipain"/>
</dbReference>
<comment type="caution">
    <text evidence="5">The sequence shown here is derived from an EMBL/GenBank/DDBJ whole genome shotgun (WGS) entry which is preliminary data.</text>
</comment>
<dbReference type="NCBIfam" id="TIGR04183">
    <property type="entry name" value="Por_Secre_tail"/>
    <property type="match status" value="1"/>
</dbReference>
<evidence type="ECO:0000256" key="1">
    <source>
        <dbReference type="ARBA" id="ARBA00022729"/>
    </source>
</evidence>
<dbReference type="AlphaFoldDB" id="A0A935CCA6"/>
<feature type="chain" id="PRO_5037566134" evidence="2">
    <location>
        <begin position="20"/>
        <end position="1123"/>
    </location>
</feature>
<dbReference type="RefSeq" id="WP_201433057.1">
    <property type="nucleotide sequence ID" value="NZ_JAEQBW010000017.1"/>
</dbReference>
<evidence type="ECO:0000313" key="6">
    <source>
        <dbReference type="Proteomes" id="UP000611723"/>
    </source>
</evidence>
<keyword evidence="6" id="KW-1185">Reference proteome</keyword>
<evidence type="ECO:0000256" key="2">
    <source>
        <dbReference type="SAM" id="SignalP"/>
    </source>
</evidence>
<dbReference type="CDD" id="cd02258">
    <property type="entry name" value="Peptidase_C25_N"/>
    <property type="match status" value="1"/>
</dbReference>
<dbReference type="Pfam" id="PF18962">
    <property type="entry name" value="Por_Secre_tail"/>
    <property type="match status" value="1"/>
</dbReference>
<gene>
    <name evidence="5" type="primary">porU</name>
    <name evidence="5" type="ORF">JKA74_20180</name>
</gene>
<feature type="signal peptide" evidence="2">
    <location>
        <begin position="1"/>
        <end position="19"/>
    </location>
</feature>
<dbReference type="NCBIfam" id="NF033707">
    <property type="entry name" value="T9SS_sortase"/>
    <property type="match status" value="1"/>
</dbReference>
<reference evidence="5" key="1">
    <citation type="submission" date="2021-01" db="EMBL/GenBank/DDBJ databases">
        <title>Marivirga aurantiaca sp. nov., isolated from intertidal surface sediments.</title>
        <authorList>
            <person name="Zhang M."/>
        </authorList>
    </citation>
    <scope>NUCLEOTIDE SEQUENCE</scope>
    <source>
        <strain evidence="5">S37H4</strain>
    </source>
</reference>
<evidence type="ECO:0000259" key="3">
    <source>
        <dbReference type="Pfam" id="PF01364"/>
    </source>
</evidence>
<name>A0A935CCA6_9BACT</name>
<dbReference type="InterPro" id="IPR026444">
    <property type="entry name" value="Secre_tail"/>
</dbReference>
<protein>
    <submittedName>
        <fullName evidence="5">Type IX secretion system sortase PorU</fullName>
    </submittedName>
</protein>
<dbReference type="Gene3D" id="3.40.50.1460">
    <property type="match status" value="1"/>
</dbReference>
<sequence>MNYRLLFIFLLTISIKTNAQSVLKKAGLVKIATTQEGVYKIDRDFLTAISLDPTKVNPNKIQIYGMPGGTIPQANAIDYPIDPQPLSVQVEANQNNTFDAGELVFFYSDAIQNTRYDFDSETYEYSNNLYADSLYFFIDFNVDTQSKQLETLATSQLINGATTIDWFERTFVHELDEANIENSGREWFGESFATTKTRDFTFNISNELATNKPVHLRTTYMAQTYSAASLKISLNNFDLADVQLPTINNSAYGLKGSIVSENSTISTSLLAGNDIVVELVHQGSGADKSEGRLDNLFMTVPLKLKYNNEQIILRNREFQAIGSYNISIEGVNSQYIWDVSHPINAKSVDHVEGDFSFNKAAANTETKFIVFNEQNAFSPIFIEEIVSQDLKSNPNPDFLIITTSIFKSAAEELARHRRAYNNFEVEITTTEAIFNEFGSGRRDVSAMRNYIKYLYDKQGGQLKYVLMMGAGSYDYKDRIDNNTNFIPIYQSRNSLHPVFTYSSDDFFGFMEDHEGEWEESSNNVDDIDIGIGRIPCTTLQEAQQVVKKIIDYETKPNALRKWRNEIYFIADDGDDNAYQIDSEQLSKYVIDNYNFFNINKLYLGAFEQESFASSERSPKMISAIDEMIEKGALIVNYIGHGAESSLTDEGILTKSMISKWNNVDRLPLFVTATCEFGRHDNPRIVSGAQDLILKKDAGAIGLLTTARPVLANSNYKLNEAFYNSVFDREGKAPRKLGDIVRHTKNNGLDGVYNRNFILLGDPALTLAEPMHQAKITNIVNEAGETDTLKSMSKISVSGEIFSYQNQKMSNFNGVLTAELFDKAIERRTFDPNTSPLAFDVFESVLYRGQASISNGEFSFTFYMPKNMNYQVDAGKLSLYARPNEGNEDANGFYNDFYVGGSNSMDNNDDLGPDISVFMDDYSFRNKDKVGSDATLLLQLFDEHGISISEGGLDKGIIFTLDDNDPVELNDYFYYDLDSYQQGEVFYNLKGLKGGWHDLKVQAKDVFNNSSEETIEFFVVDNEKLEILNFIMYPNPAKEFTNFKISQNRRNEDIEVIYNIIDTYGKVVHEQSFLTSDQQREDSWNLKGKEGVKVAPGLYFIRVFLRSVEDQSKTQQIKKLIVIN</sequence>
<evidence type="ECO:0000259" key="4">
    <source>
        <dbReference type="Pfam" id="PF18962"/>
    </source>
</evidence>
<feature type="domain" description="Secretion system C-terminal sorting" evidence="4">
    <location>
        <begin position="1031"/>
        <end position="1121"/>
    </location>
</feature>
<dbReference type="GO" id="GO:0006508">
    <property type="term" value="P:proteolysis"/>
    <property type="evidence" value="ECO:0007669"/>
    <property type="project" value="InterPro"/>
</dbReference>
<accession>A0A935CCA6</accession>
<dbReference type="InterPro" id="IPR029031">
    <property type="entry name" value="Gingipain_N_sf"/>
</dbReference>
<keyword evidence="1 2" id="KW-0732">Signal</keyword>
<feature type="domain" description="Gingipain" evidence="3">
    <location>
        <begin position="398"/>
        <end position="766"/>
    </location>
</feature>
<dbReference type="InterPro" id="IPR029030">
    <property type="entry name" value="Caspase-like_dom_sf"/>
</dbReference>
<evidence type="ECO:0000313" key="5">
    <source>
        <dbReference type="EMBL" id="MBK6267372.1"/>
    </source>
</evidence>
<proteinExistence type="predicted"/>
<dbReference type="Pfam" id="PF01364">
    <property type="entry name" value="Peptidase_C25"/>
    <property type="match status" value="1"/>
</dbReference>
<dbReference type="Gene3D" id="3.40.50.10390">
    <property type="entry name" value="Gingipain r, domain 1"/>
    <property type="match status" value="1"/>
</dbReference>
<organism evidence="5 6">
    <name type="scientific">Marivirga aurantiaca</name>
    <dbReference type="NCBI Taxonomy" id="2802615"/>
    <lineage>
        <taxon>Bacteria</taxon>
        <taxon>Pseudomonadati</taxon>
        <taxon>Bacteroidota</taxon>
        <taxon>Cytophagia</taxon>
        <taxon>Cytophagales</taxon>
        <taxon>Marivirgaceae</taxon>
        <taxon>Marivirga</taxon>
    </lineage>
</organism>
<dbReference type="Proteomes" id="UP000611723">
    <property type="component" value="Unassembled WGS sequence"/>
</dbReference>
<dbReference type="SUPFAM" id="SSF52129">
    <property type="entry name" value="Caspase-like"/>
    <property type="match status" value="1"/>
</dbReference>
<dbReference type="EMBL" id="JAEQBW010000017">
    <property type="protein sequence ID" value="MBK6267372.1"/>
    <property type="molecule type" value="Genomic_DNA"/>
</dbReference>